<gene>
    <name evidence="2" type="ORF">NP493_708g00043</name>
</gene>
<feature type="compositionally biased region" description="Low complexity" evidence="1">
    <location>
        <begin position="101"/>
        <end position="125"/>
    </location>
</feature>
<dbReference type="EMBL" id="JAODUO010000708">
    <property type="protein sequence ID" value="KAK2175776.1"/>
    <property type="molecule type" value="Genomic_DNA"/>
</dbReference>
<evidence type="ECO:0000313" key="3">
    <source>
        <dbReference type="Proteomes" id="UP001209878"/>
    </source>
</evidence>
<feature type="region of interest" description="Disordered" evidence="1">
    <location>
        <begin position="170"/>
        <end position="190"/>
    </location>
</feature>
<evidence type="ECO:0000256" key="1">
    <source>
        <dbReference type="SAM" id="MobiDB-lite"/>
    </source>
</evidence>
<protein>
    <submittedName>
        <fullName evidence="2">Uncharacterized protein</fullName>
    </submittedName>
</protein>
<feature type="region of interest" description="Disordered" evidence="1">
    <location>
        <begin position="1"/>
        <end position="58"/>
    </location>
</feature>
<feature type="region of interest" description="Disordered" evidence="1">
    <location>
        <begin position="78"/>
        <end position="134"/>
    </location>
</feature>
<feature type="compositionally biased region" description="Polar residues" evidence="1">
    <location>
        <begin position="78"/>
        <end position="90"/>
    </location>
</feature>
<keyword evidence="3" id="KW-1185">Reference proteome</keyword>
<feature type="compositionally biased region" description="Polar residues" evidence="1">
    <location>
        <begin position="25"/>
        <end position="42"/>
    </location>
</feature>
<name>A0AAD9KQR5_RIDPI</name>
<proteinExistence type="predicted"/>
<reference evidence="2" key="1">
    <citation type="journal article" date="2023" name="Mol. Biol. Evol.">
        <title>Third-Generation Sequencing Reveals the Adaptive Role of the Epigenome in Three Deep-Sea Polychaetes.</title>
        <authorList>
            <person name="Perez M."/>
            <person name="Aroh O."/>
            <person name="Sun Y."/>
            <person name="Lan Y."/>
            <person name="Juniper S.K."/>
            <person name="Young C.R."/>
            <person name="Angers B."/>
            <person name="Qian P.Y."/>
        </authorList>
    </citation>
    <scope>NUCLEOTIDE SEQUENCE</scope>
    <source>
        <strain evidence="2">R07B-5</strain>
    </source>
</reference>
<evidence type="ECO:0000313" key="2">
    <source>
        <dbReference type="EMBL" id="KAK2175776.1"/>
    </source>
</evidence>
<organism evidence="2 3">
    <name type="scientific">Ridgeia piscesae</name>
    <name type="common">Tubeworm</name>
    <dbReference type="NCBI Taxonomy" id="27915"/>
    <lineage>
        <taxon>Eukaryota</taxon>
        <taxon>Metazoa</taxon>
        <taxon>Spiralia</taxon>
        <taxon>Lophotrochozoa</taxon>
        <taxon>Annelida</taxon>
        <taxon>Polychaeta</taxon>
        <taxon>Sedentaria</taxon>
        <taxon>Canalipalpata</taxon>
        <taxon>Sabellida</taxon>
        <taxon>Siboglinidae</taxon>
        <taxon>Ridgeia</taxon>
    </lineage>
</organism>
<comment type="caution">
    <text evidence="2">The sequence shown here is derived from an EMBL/GenBank/DDBJ whole genome shotgun (WGS) entry which is preliminary data.</text>
</comment>
<dbReference type="Proteomes" id="UP001209878">
    <property type="component" value="Unassembled WGS sequence"/>
</dbReference>
<sequence length="238" mass="25987">MYRHNRRGQQMTKKQVQLRKRTHTEISSEGSATCHSSGSRLLSSYEPKTERLKPPPSAINFSHKVIKLGTQNTPVAQKTRLVSQSKSDSSFDFVINSKPRSSSSSSNGDSLSHSSVSDLSCSGSSQNNGRKTVCKTTPTVSANIKLHRAVKLQPSPVTPMDVDEDGEAKCNNTKENDMDTMTPGGNRKVKPHCRSAVSLINKTLEAAGDKTKHSFTAKTPTRTPFEDEVSVLHVLGIH</sequence>
<dbReference type="AlphaFoldDB" id="A0AAD9KQR5"/>
<accession>A0AAD9KQR5</accession>